<dbReference type="InterPro" id="IPR050197">
    <property type="entry name" value="Aldolase_class_II_sugar_metab"/>
</dbReference>
<keyword evidence="5" id="KW-1185">Reference proteome</keyword>
<dbReference type="AlphaFoldDB" id="A0A940PEZ2"/>
<dbReference type="InterPro" id="IPR036409">
    <property type="entry name" value="Aldolase_II/adducin_N_sf"/>
</dbReference>
<dbReference type="GO" id="GO:0008994">
    <property type="term" value="F:rhamnulose-1-phosphate aldolase activity"/>
    <property type="evidence" value="ECO:0007669"/>
    <property type="project" value="UniProtKB-EC"/>
</dbReference>
<evidence type="ECO:0000256" key="1">
    <source>
        <dbReference type="ARBA" id="ARBA00022723"/>
    </source>
</evidence>
<dbReference type="SMART" id="SM01007">
    <property type="entry name" value="Aldolase_II"/>
    <property type="match status" value="1"/>
</dbReference>
<dbReference type="Proteomes" id="UP000674938">
    <property type="component" value="Unassembled WGS sequence"/>
</dbReference>
<dbReference type="SUPFAM" id="SSF53639">
    <property type="entry name" value="AraD/HMP-PK domain-like"/>
    <property type="match status" value="1"/>
</dbReference>
<dbReference type="PANTHER" id="PTHR22789:SF0">
    <property type="entry name" value="3-OXO-TETRONATE 4-PHOSPHATE DECARBOXYLASE-RELATED"/>
    <property type="match status" value="1"/>
</dbReference>
<keyword evidence="1" id="KW-0479">Metal-binding</keyword>
<accession>A0A940PEZ2</accession>
<evidence type="ECO:0000313" key="4">
    <source>
        <dbReference type="EMBL" id="MBP1042306.1"/>
    </source>
</evidence>
<comment type="caution">
    <text evidence="4">The sequence shown here is derived from an EMBL/GenBank/DDBJ whole genome shotgun (WGS) entry which is preliminary data.</text>
</comment>
<dbReference type="EC" id="4.1.2.19" evidence="4"/>
<evidence type="ECO:0000256" key="2">
    <source>
        <dbReference type="ARBA" id="ARBA00023239"/>
    </source>
</evidence>
<proteinExistence type="predicted"/>
<organism evidence="4 5">
    <name type="scientific">Vagococcus allomyrinae</name>
    <dbReference type="NCBI Taxonomy" id="2794353"/>
    <lineage>
        <taxon>Bacteria</taxon>
        <taxon>Bacillati</taxon>
        <taxon>Bacillota</taxon>
        <taxon>Bacilli</taxon>
        <taxon>Lactobacillales</taxon>
        <taxon>Enterococcaceae</taxon>
        <taxon>Vagococcus</taxon>
    </lineage>
</organism>
<feature type="domain" description="Class II aldolase/adducin N-terminal" evidence="3">
    <location>
        <begin position="11"/>
        <end position="235"/>
    </location>
</feature>
<gene>
    <name evidence="4" type="primary">rhaD</name>
    <name evidence="4" type="ORF">I6N95_14900</name>
</gene>
<dbReference type="RefSeq" id="WP_209529353.1">
    <property type="nucleotide sequence ID" value="NZ_JAEEGA010000009.1"/>
</dbReference>
<keyword evidence="2 4" id="KW-0456">Lyase</keyword>
<dbReference type="Gene3D" id="3.40.225.10">
    <property type="entry name" value="Class II aldolase/adducin N-terminal domain"/>
    <property type="match status" value="1"/>
</dbReference>
<name>A0A940PEZ2_9ENTE</name>
<dbReference type="NCBIfam" id="NF002963">
    <property type="entry name" value="PRK03634.1"/>
    <property type="match status" value="1"/>
</dbReference>
<evidence type="ECO:0000313" key="5">
    <source>
        <dbReference type="Proteomes" id="UP000674938"/>
    </source>
</evidence>
<sequence>MTKFSDSVLLEEAKKTCHYFWQSGWGEFHAGNLSYLLDEVELAKFSSDFTLKREIPVTFSTEGLAGRVFLVTRSGAVFRKILQNPEEDFGVIRVRNGYLEVLWGFANDQRPTSELSAHLQCHSKRLAANDKNRLVLHCHPTYTIAMTFAHQLDQQKFTETLWRLNSECVLVFPDGLGLLPWMVCGDGAIGAETAKKMKDHRIVIWPYHGMFASGESFDEVIGLIETIEKNAQIYMLTQQALNPGIQTEQVRELAKAFEVEMYY</sequence>
<dbReference type="Pfam" id="PF00596">
    <property type="entry name" value="Aldolase_II"/>
    <property type="match status" value="1"/>
</dbReference>
<dbReference type="GO" id="GO:0019323">
    <property type="term" value="P:pentose catabolic process"/>
    <property type="evidence" value="ECO:0007669"/>
    <property type="project" value="TreeGrafter"/>
</dbReference>
<protein>
    <submittedName>
        <fullName evidence="4">Rhamnulose-1-phosphate aldolase</fullName>
        <ecNumber evidence="4">4.1.2.19</ecNumber>
    </submittedName>
</protein>
<dbReference type="EMBL" id="JAEEGA010000009">
    <property type="protein sequence ID" value="MBP1042306.1"/>
    <property type="molecule type" value="Genomic_DNA"/>
</dbReference>
<dbReference type="PANTHER" id="PTHR22789">
    <property type="entry name" value="FUCULOSE PHOSPHATE ALDOLASE"/>
    <property type="match status" value="1"/>
</dbReference>
<dbReference type="GO" id="GO:0046872">
    <property type="term" value="F:metal ion binding"/>
    <property type="evidence" value="ECO:0007669"/>
    <property type="project" value="UniProtKB-KW"/>
</dbReference>
<reference evidence="4" key="1">
    <citation type="submission" date="2020-12" db="EMBL/GenBank/DDBJ databases">
        <title>Vagococcus allomyrinae sp. nov. and Enterococcus lavae sp. nov., isolated from the larvae of Allomyrina dichotoma.</title>
        <authorList>
            <person name="Lee S.D."/>
        </authorList>
    </citation>
    <scope>NUCLEOTIDE SEQUENCE</scope>
    <source>
        <strain evidence="4">BWB3-3</strain>
    </source>
</reference>
<dbReference type="InterPro" id="IPR001303">
    <property type="entry name" value="Aldolase_II/adducin_N"/>
</dbReference>
<dbReference type="GO" id="GO:0005829">
    <property type="term" value="C:cytosol"/>
    <property type="evidence" value="ECO:0007669"/>
    <property type="project" value="TreeGrafter"/>
</dbReference>
<evidence type="ECO:0000259" key="3">
    <source>
        <dbReference type="SMART" id="SM01007"/>
    </source>
</evidence>